<dbReference type="Pfam" id="PF02482">
    <property type="entry name" value="Ribosomal_S30AE"/>
    <property type="match status" value="1"/>
</dbReference>
<proteinExistence type="inferred from homology"/>
<keyword evidence="2" id="KW-0963">Cytoplasm</keyword>
<comment type="subunit">
    <text evidence="2">Interacts with 100S ribosomes.</text>
</comment>
<dbReference type="Proteomes" id="UP001165492">
    <property type="component" value="Unassembled WGS sequence"/>
</dbReference>
<keyword evidence="5" id="KW-1185">Reference proteome</keyword>
<comment type="caution">
    <text evidence="4">The sequence shown here is derived from an EMBL/GenBank/DDBJ whole genome shotgun (WGS) entry which is preliminary data.</text>
</comment>
<protein>
    <recommendedName>
        <fullName evidence="2">Ribosome hibernation promoting factor</fullName>
        <shortName evidence="2">HPF</shortName>
    </recommendedName>
</protein>
<organism evidence="4 5">
    <name type="scientific">Pelosinus baikalensis</name>
    <dbReference type="NCBI Taxonomy" id="2892015"/>
    <lineage>
        <taxon>Bacteria</taxon>
        <taxon>Bacillati</taxon>
        <taxon>Bacillota</taxon>
        <taxon>Negativicutes</taxon>
        <taxon>Selenomonadales</taxon>
        <taxon>Sporomusaceae</taxon>
        <taxon>Pelosinus</taxon>
    </lineage>
</organism>
<dbReference type="InterPro" id="IPR032528">
    <property type="entry name" value="Ribosom_S30AE_C"/>
</dbReference>
<evidence type="ECO:0000256" key="2">
    <source>
        <dbReference type="HAMAP-Rule" id="MF_00839"/>
    </source>
</evidence>
<comment type="subcellular location">
    <subcellularLocation>
        <location evidence="2">Cytoplasm</location>
    </subcellularLocation>
</comment>
<dbReference type="Gene3D" id="3.30.505.50">
    <property type="entry name" value="Sigma 54 modulation/S30EA ribosomal protein, C-terminal domain"/>
    <property type="match status" value="1"/>
</dbReference>
<dbReference type="Pfam" id="PF16321">
    <property type="entry name" value="Ribosom_S30AE_C"/>
    <property type="match status" value="1"/>
</dbReference>
<comment type="similarity">
    <text evidence="2">Belongs to the HPF/YfiA ribosome-associated protein family. Long HPF subfamily.</text>
</comment>
<evidence type="ECO:0000256" key="1">
    <source>
        <dbReference type="ARBA" id="ARBA00022845"/>
    </source>
</evidence>
<gene>
    <name evidence="4" type="primary">raiA</name>
    <name evidence="2" type="synonym">hpf</name>
    <name evidence="4" type="ORF">LMF89_22135</name>
</gene>
<comment type="function">
    <text evidence="2">Required for dimerization of active 70S ribosomes into 100S ribosomes in stationary phase; 100S ribosomes are translationally inactive and sometimes present during exponential growth.</text>
</comment>
<dbReference type="InterPro" id="IPR050574">
    <property type="entry name" value="HPF/YfiA_ribosome-assoc"/>
</dbReference>
<dbReference type="Gene3D" id="3.30.160.100">
    <property type="entry name" value="Ribosome hibernation promotion factor-like"/>
    <property type="match status" value="1"/>
</dbReference>
<dbReference type="RefSeq" id="WP_007959213.1">
    <property type="nucleotide sequence ID" value="NZ_JAJHJB010000047.1"/>
</dbReference>
<reference evidence="4" key="1">
    <citation type="submission" date="2021-11" db="EMBL/GenBank/DDBJ databases">
        <title>Description of a new species Pelosinus isolated from the bottom sediments of Lake Baikal.</title>
        <authorList>
            <person name="Zakharyuk A."/>
        </authorList>
    </citation>
    <scope>NUCLEOTIDE SEQUENCE</scope>
    <source>
        <strain evidence="4">Bkl1</strain>
    </source>
</reference>
<dbReference type="InterPro" id="IPR036567">
    <property type="entry name" value="RHF-like"/>
</dbReference>
<evidence type="ECO:0000313" key="4">
    <source>
        <dbReference type="EMBL" id="MCC5468039.1"/>
    </source>
</evidence>
<dbReference type="CDD" id="cd00552">
    <property type="entry name" value="RaiA"/>
    <property type="match status" value="1"/>
</dbReference>
<dbReference type="EMBL" id="JAJHJB010000047">
    <property type="protein sequence ID" value="MCC5468039.1"/>
    <property type="molecule type" value="Genomic_DNA"/>
</dbReference>
<evidence type="ECO:0000259" key="3">
    <source>
        <dbReference type="Pfam" id="PF16321"/>
    </source>
</evidence>
<dbReference type="InterPro" id="IPR038416">
    <property type="entry name" value="Ribosom_S30AE_C_sf"/>
</dbReference>
<dbReference type="InterPro" id="IPR034694">
    <property type="entry name" value="HPF_long/plastid"/>
</dbReference>
<name>A0ABS8I0V0_9FIRM</name>
<feature type="domain" description="Sigma 54 modulation/S30EA ribosomal protein C-terminal" evidence="3">
    <location>
        <begin position="115"/>
        <end position="170"/>
    </location>
</feature>
<accession>A0ABS8I0V0</accession>
<dbReference type="InterPro" id="IPR003489">
    <property type="entry name" value="RHF/RaiA"/>
</dbReference>
<dbReference type="PANTHER" id="PTHR33231:SF1">
    <property type="entry name" value="30S RIBOSOMAL PROTEIN"/>
    <property type="match status" value="1"/>
</dbReference>
<evidence type="ECO:0000313" key="5">
    <source>
        <dbReference type="Proteomes" id="UP001165492"/>
    </source>
</evidence>
<dbReference type="PANTHER" id="PTHR33231">
    <property type="entry name" value="30S RIBOSOMAL PROTEIN"/>
    <property type="match status" value="1"/>
</dbReference>
<keyword evidence="1 2" id="KW-0810">Translation regulation</keyword>
<dbReference type="HAMAP" id="MF_00839">
    <property type="entry name" value="HPF"/>
    <property type="match status" value="1"/>
</dbReference>
<dbReference type="SUPFAM" id="SSF69754">
    <property type="entry name" value="Ribosome binding protein Y (YfiA homologue)"/>
    <property type="match status" value="1"/>
</dbReference>
<sequence>MAIIVRGKNIEITPALKEYVVKRASKITKYFDTLGEITAILAVEKGRHIIELTVPVNGMILRGEEATADMYTSIDLVVDKIEKQIEKYKTKISRRMKVGAFKGELVAATAAPEVEELHVVKTKRFAVKPMDIEEAILQMNLVNHDFYVFSNSETEEVNVVYRRKDGRYGLIEPDFN</sequence>
<dbReference type="NCBIfam" id="TIGR00741">
    <property type="entry name" value="yfiA"/>
    <property type="match status" value="1"/>
</dbReference>